<feature type="binding site" evidence="6">
    <location>
        <position position="508"/>
    </location>
    <ligand>
        <name>ATP</name>
        <dbReference type="ChEBI" id="CHEBI:30616"/>
    </ligand>
</feature>
<keyword evidence="2 6" id="KW-0436">Ligase</keyword>
<comment type="cofactor">
    <cofactor evidence="6">
        <name>Mg(2+)</name>
        <dbReference type="ChEBI" id="CHEBI:18420"/>
    </cofactor>
</comment>
<dbReference type="InterPro" id="IPR045851">
    <property type="entry name" value="AMP-bd_C_sf"/>
</dbReference>
<feature type="domain" description="Acetyl-coenzyme A synthetase N-terminal" evidence="10">
    <location>
        <begin position="36"/>
        <end position="88"/>
    </location>
</feature>
<evidence type="ECO:0000313" key="12">
    <source>
        <dbReference type="Proteomes" id="UP000295680"/>
    </source>
</evidence>
<feature type="modified residue" description="N6-acetyllysine" evidence="6">
    <location>
        <position position="618"/>
    </location>
</feature>
<dbReference type="InterPro" id="IPR032387">
    <property type="entry name" value="ACAS_N"/>
</dbReference>
<comment type="caution">
    <text evidence="11">The sequence shown here is derived from an EMBL/GenBank/DDBJ whole genome shotgun (WGS) entry which is preliminary data.</text>
</comment>
<dbReference type="AlphaFoldDB" id="A0A4R2JV19"/>
<dbReference type="PANTHER" id="PTHR24095:SF14">
    <property type="entry name" value="ACETYL-COENZYME A SYNTHETASE 1"/>
    <property type="match status" value="1"/>
</dbReference>
<evidence type="ECO:0000256" key="5">
    <source>
        <dbReference type="ARBA" id="ARBA00022990"/>
    </source>
</evidence>
<keyword evidence="6" id="KW-0479">Metal-binding</keyword>
<dbReference type="InterPro" id="IPR025110">
    <property type="entry name" value="AMP-bd_C"/>
</dbReference>
<dbReference type="InterPro" id="IPR011904">
    <property type="entry name" value="Ac_CoA_lig"/>
</dbReference>
<dbReference type="FunFam" id="3.40.50.12780:FF:000001">
    <property type="entry name" value="Acetyl-coenzyme A synthetase"/>
    <property type="match status" value="1"/>
</dbReference>
<feature type="binding site" evidence="6">
    <location>
        <position position="550"/>
    </location>
    <ligand>
        <name>Mg(2+)</name>
        <dbReference type="ChEBI" id="CHEBI:18420"/>
    </ligand>
</feature>
<dbReference type="EC" id="6.2.1.1" evidence="6"/>
<dbReference type="EMBL" id="SLWS01000001">
    <property type="protein sequence ID" value="TCO64291.1"/>
    <property type="molecule type" value="Genomic_DNA"/>
</dbReference>
<keyword evidence="3 6" id="KW-0547">Nucleotide-binding</keyword>
<comment type="caution">
    <text evidence="6">Lacks conserved residue(s) required for the propagation of feature annotation.</text>
</comment>
<feature type="binding site" evidence="6">
    <location>
        <position position="341"/>
    </location>
    <ligand>
        <name>CoA</name>
        <dbReference type="ChEBI" id="CHEBI:57287"/>
    </ligand>
</feature>
<dbReference type="GO" id="GO:0003987">
    <property type="term" value="F:acetate-CoA ligase activity"/>
    <property type="evidence" value="ECO:0007669"/>
    <property type="project" value="UniProtKB-UniRule"/>
</dbReference>
<feature type="binding site" evidence="6">
    <location>
        <position position="545"/>
    </location>
    <ligand>
        <name>Mg(2+)</name>
        <dbReference type="ChEBI" id="CHEBI:18420"/>
    </ligand>
</feature>
<sequence>MTEQSGQGPALDNLLTESRTFPPSDEFAAAANARPELYREADADREGFWAKQAERLHWDTKWDQVLDWSDAPFAKWFVGGKLNVAYNCVDRHVESGHGDQVAIHWEGEPGDTRTITYSDLRAEVCRTANALLELGMNTGDRVAIYMPMVPEAIFAMLACARLGLTHSVVFGGFSAEALRSRIDDAQARLVITTDGQYRRGNPAALKPAVDEAVAQTPSIEHVLVVKRTSTDVEWTDGRDIWWHDLVDKQSDQHTPEAFDAEHPLYILYTSGTTGRPKGILHTSGGYLTQASYTHFNVFDLKPDTDVYWCTADIGWVTGHSYIVYGPLSNRVTQVVYEGTPNTPHEGRHWEIVQKYKVSIYYTAPTLIRTFMKWGADIPEKFDLSSLRVLGSVGEPINPEAWIWYRENIGASRTPIVDTWWQTETGAIMISPLPGVTSAKPGSAQRALPGVSAKVVDDQGNEVPHGGGGYLVLDKPWPSMLRGIWGDNDRYRETYWSRFAAQGYYFAGDGAKYDNDGDIWLLGRVDDVMNVSGHRISTTEVESALVSHPTVAEAAVVGATDPTTGQGIVAFVILRGGAVDGGAEAVKALRDHVAKEIGPIAKPRQVMVVPELPKTRSGKIMRRLLRDVAENRSIGDVTTLADSSVMELISDGLKKGTAED</sequence>
<dbReference type="Gene3D" id="3.40.50.12780">
    <property type="entry name" value="N-terminal domain of ligase-like"/>
    <property type="match status" value="1"/>
</dbReference>
<dbReference type="InterPro" id="IPR000873">
    <property type="entry name" value="AMP-dep_synth/lig_dom"/>
</dbReference>
<dbReference type="GO" id="GO:0046872">
    <property type="term" value="F:metal ion binding"/>
    <property type="evidence" value="ECO:0007669"/>
    <property type="project" value="UniProtKB-KW"/>
</dbReference>
<evidence type="ECO:0000259" key="9">
    <source>
        <dbReference type="Pfam" id="PF13193"/>
    </source>
</evidence>
<name>A0A4R2JV19_9PSEU</name>
<accession>A0A4R2JV19</accession>
<comment type="catalytic activity">
    <reaction evidence="6">
        <text>acetate + ATP + CoA = acetyl-CoA + AMP + diphosphate</text>
        <dbReference type="Rhea" id="RHEA:23176"/>
        <dbReference type="ChEBI" id="CHEBI:30089"/>
        <dbReference type="ChEBI" id="CHEBI:30616"/>
        <dbReference type="ChEBI" id="CHEBI:33019"/>
        <dbReference type="ChEBI" id="CHEBI:57287"/>
        <dbReference type="ChEBI" id="CHEBI:57288"/>
        <dbReference type="ChEBI" id="CHEBI:456215"/>
        <dbReference type="EC" id="6.2.1.1"/>
    </reaction>
</comment>
<dbReference type="NCBIfam" id="TIGR02188">
    <property type="entry name" value="Ac_CoA_lig_AcsA"/>
    <property type="match status" value="1"/>
</dbReference>
<comment type="function">
    <text evidence="6">Catalyzes the conversion of acetate into acetyl-CoA (AcCoA), an essential intermediate at the junction of anabolic and catabolic pathways. AcsA undergoes a two-step reaction. In the first half reaction, AcsA combines acetate with ATP to form acetyl-adenylate (AcAMP) intermediate. In the second half reaction, it can then transfer the acetyl group from AcAMP to the sulfhydryl group of CoA, forming the product AcCoA.</text>
</comment>
<feature type="region of interest" description="Disordered" evidence="7">
    <location>
        <begin position="1"/>
        <end position="26"/>
    </location>
</feature>
<dbReference type="PANTHER" id="PTHR24095">
    <property type="entry name" value="ACETYL-COENZYME A SYNTHETASE"/>
    <property type="match status" value="1"/>
</dbReference>
<evidence type="ECO:0000259" key="8">
    <source>
        <dbReference type="Pfam" id="PF00501"/>
    </source>
</evidence>
<feature type="binding site" evidence="6">
    <location>
        <position position="547"/>
    </location>
    <ligand>
        <name>Mg(2+)</name>
        <dbReference type="ChEBI" id="CHEBI:18420"/>
    </ligand>
</feature>
<evidence type="ECO:0000256" key="6">
    <source>
        <dbReference type="HAMAP-Rule" id="MF_01123"/>
    </source>
</evidence>
<evidence type="ECO:0000259" key="10">
    <source>
        <dbReference type="Pfam" id="PF16177"/>
    </source>
</evidence>
<feature type="binding site" evidence="6">
    <location>
        <begin position="393"/>
        <end position="395"/>
    </location>
    <ligand>
        <name>ATP</name>
        <dbReference type="ChEBI" id="CHEBI:30616"/>
    </ligand>
</feature>
<evidence type="ECO:0000256" key="1">
    <source>
        <dbReference type="ARBA" id="ARBA00006432"/>
    </source>
</evidence>
<evidence type="ECO:0000256" key="2">
    <source>
        <dbReference type="ARBA" id="ARBA00022598"/>
    </source>
</evidence>
<evidence type="ECO:0000256" key="7">
    <source>
        <dbReference type="SAM" id="MobiDB-lite"/>
    </source>
</evidence>
<feature type="binding site" evidence="6">
    <location>
        <position position="531"/>
    </location>
    <ligand>
        <name>CoA</name>
        <dbReference type="ChEBI" id="CHEBI:57287"/>
    </ligand>
</feature>
<dbReference type="InterPro" id="IPR042099">
    <property type="entry name" value="ANL_N_sf"/>
</dbReference>
<keyword evidence="6" id="KW-0460">Magnesium</keyword>
<feature type="binding site" evidence="6">
    <location>
        <position position="317"/>
    </location>
    <ligand>
        <name>CoA</name>
        <dbReference type="ChEBI" id="CHEBI:57287"/>
    </ligand>
</feature>
<dbReference type="Gene3D" id="3.30.300.30">
    <property type="match status" value="1"/>
</dbReference>
<protein>
    <recommendedName>
        <fullName evidence="6">Acetyl-coenzyme A synthetase</fullName>
        <shortName evidence="6">AcCoA synthetase</shortName>
        <shortName evidence="6">Acs</shortName>
        <ecNumber evidence="6">6.2.1.1</ecNumber>
    </recommendedName>
    <alternativeName>
        <fullName evidence="6">Acetate--CoA ligase</fullName>
    </alternativeName>
    <alternativeName>
        <fullName evidence="6">Acyl-activating enzyme</fullName>
    </alternativeName>
</protein>
<dbReference type="PROSITE" id="PS00455">
    <property type="entry name" value="AMP_BINDING"/>
    <property type="match status" value="1"/>
</dbReference>
<feature type="binding site" evidence="6">
    <location>
        <begin position="417"/>
        <end position="422"/>
    </location>
    <ligand>
        <name>ATP</name>
        <dbReference type="ChEBI" id="CHEBI:30616"/>
    </ligand>
</feature>
<keyword evidence="4 6" id="KW-0067">ATP-binding</keyword>
<dbReference type="NCBIfam" id="NF001208">
    <property type="entry name" value="PRK00174.1"/>
    <property type="match status" value="1"/>
</dbReference>
<feature type="domain" description="AMP-dependent synthetase/ligase" evidence="8">
    <location>
        <begin position="95"/>
        <end position="484"/>
    </location>
</feature>
<keyword evidence="5 6" id="KW-0007">Acetylation</keyword>
<feature type="binding site" evidence="6">
    <location>
        <begin position="198"/>
        <end position="201"/>
    </location>
    <ligand>
        <name>CoA</name>
        <dbReference type="ChEBI" id="CHEBI:57287"/>
    </ligand>
</feature>
<comment type="similarity">
    <text evidence="1 6">Belongs to the ATP-dependent AMP-binding enzyme family.</text>
</comment>
<dbReference type="OrthoDB" id="9803968at2"/>
<gene>
    <name evidence="6" type="primary">acsA</name>
    <name evidence="11" type="ORF">EV192_10157</name>
</gene>
<proteinExistence type="inferred from homology"/>
<dbReference type="Proteomes" id="UP000295680">
    <property type="component" value="Unassembled WGS sequence"/>
</dbReference>
<dbReference type="GO" id="GO:0019427">
    <property type="term" value="P:acetyl-CoA biosynthetic process from acetate"/>
    <property type="evidence" value="ECO:0007669"/>
    <property type="project" value="UniProtKB-UniRule"/>
</dbReference>
<dbReference type="InterPro" id="IPR020845">
    <property type="entry name" value="AMP-binding_CS"/>
</dbReference>
<dbReference type="CDD" id="cd05966">
    <property type="entry name" value="ACS"/>
    <property type="match status" value="1"/>
</dbReference>
<keyword evidence="12" id="KW-1185">Reference proteome</keyword>
<dbReference type="RefSeq" id="WP_132109960.1">
    <property type="nucleotide sequence ID" value="NZ_SLWS01000001.1"/>
</dbReference>
<dbReference type="Pfam" id="PF00501">
    <property type="entry name" value="AMP-binding"/>
    <property type="match status" value="1"/>
</dbReference>
<organism evidence="11 12">
    <name type="scientific">Actinocrispum wychmicini</name>
    <dbReference type="NCBI Taxonomy" id="1213861"/>
    <lineage>
        <taxon>Bacteria</taxon>
        <taxon>Bacillati</taxon>
        <taxon>Actinomycetota</taxon>
        <taxon>Actinomycetes</taxon>
        <taxon>Pseudonocardiales</taxon>
        <taxon>Pseudonocardiaceae</taxon>
        <taxon>Actinocrispum</taxon>
    </lineage>
</organism>
<dbReference type="GO" id="GO:0005524">
    <property type="term" value="F:ATP binding"/>
    <property type="evidence" value="ECO:0007669"/>
    <property type="project" value="UniProtKB-KW"/>
</dbReference>
<evidence type="ECO:0000256" key="3">
    <source>
        <dbReference type="ARBA" id="ARBA00022741"/>
    </source>
</evidence>
<evidence type="ECO:0000256" key="4">
    <source>
        <dbReference type="ARBA" id="ARBA00022840"/>
    </source>
</evidence>
<dbReference type="HAMAP" id="MF_01123">
    <property type="entry name" value="Ac_CoA_synth"/>
    <property type="match status" value="1"/>
</dbReference>
<feature type="binding site" evidence="6">
    <location>
        <position position="534"/>
    </location>
    <ligand>
        <name>ATP</name>
        <dbReference type="ChEBI" id="CHEBI:30616"/>
    </ligand>
</feature>
<dbReference type="GO" id="GO:0005829">
    <property type="term" value="C:cytosol"/>
    <property type="evidence" value="ECO:0007669"/>
    <property type="project" value="TreeGrafter"/>
</dbReference>
<evidence type="ECO:0000313" key="11">
    <source>
        <dbReference type="EMBL" id="TCO64291.1"/>
    </source>
</evidence>
<dbReference type="GO" id="GO:0016208">
    <property type="term" value="F:AMP binding"/>
    <property type="evidence" value="ECO:0007669"/>
    <property type="project" value="InterPro"/>
</dbReference>
<dbReference type="Pfam" id="PF13193">
    <property type="entry name" value="AMP-binding_C"/>
    <property type="match status" value="1"/>
</dbReference>
<reference evidence="11 12" key="1">
    <citation type="submission" date="2019-03" db="EMBL/GenBank/DDBJ databases">
        <title>Genomic Encyclopedia of Type Strains, Phase IV (KMG-IV): sequencing the most valuable type-strain genomes for metagenomic binning, comparative biology and taxonomic classification.</title>
        <authorList>
            <person name="Goeker M."/>
        </authorList>
    </citation>
    <scope>NUCLEOTIDE SEQUENCE [LARGE SCALE GENOMIC DNA]</scope>
    <source>
        <strain evidence="11 12">DSM 45934</strain>
    </source>
</reference>
<feature type="domain" description="AMP-binding enzyme C-terminal" evidence="9">
    <location>
        <begin position="539"/>
        <end position="618"/>
    </location>
</feature>
<dbReference type="Pfam" id="PF16177">
    <property type="entry name" value="ACAS_N"/>
    <property type="match status" value="1"/>
</dbReference>
<feature type="binding site" evidence="6">
    <location>
        <position position="523"/>
    </location>
    <ligand>
        <name>ATP</name>
        <dbReference type="ChEBI" id="CHEBI:30616"/>
    </ligand>
</feature>
<comment type="PTM">
    <text evidence="6">Acetylated. Deacetylation by the SIR2-homolog deacetylase activates the enzyme.</text>
</comment>
<dbReference type="SUPFAM" id="SSF56801">
    <property type="entry name" value="Acetyl-CoA synthetase-like"/>
    <property type="match status" value="1"/>
</dbReference>